<gene>
    <name evidence="6" type="ORF">SAMN05216258_112120</name>
</gene>
<organism evidence="6 7">
    <name type="scientific">Albimonas pacifica</name>
    <dbReference type="NCBI Taxonomy" id="1114924"/>
    <lineage>
        <taxon>Bacteria</taxon>
        <taxon>Pseudomonadati</taxon>
        <taxon>Pseudomonadota</taxon>
        <taxon>Alphaproteobacteria</taxon>
        <taxon>Rhodobacterales</taxon>
        <taxon>Paracoccaceae</taxon>
        <taxon>Albimonas</taxon>
    </lineage>
</organism>
<evidence type="ECO:0000313" key="6">
    <source>
        <dbReference type="EMBL" id="SFJ03975.1"/>
    </source>
</evidence>
<dbReference type="GO" id="GO:0016811">
    <property type="term" value="F:hydrolase activity, acting on carbon-nitrogen (but not peptide) bonds, in linear amides"/>
    <property type="evidence" value="ECO:0007669"/>
    <property type="project" value="TreeGrafter"/>
</dbReference>
<evidence type="ECO:0000256" key="4">
    <source>
        <dbReference type="ARBA" id="ARBA00022833"/>
    </source>
</evidence>
<dbReference type="PANTHER" id="PTHR35005:SF1">
    <property type="entry name" value="2-AMINO-5-FORMYLAMINO-6-RIBOSYLAMINOPYRIMIDIN-4(3H)-ONE 5'-MONOPHOSPHATE DEFORMYLASE"/>
    <property type="match status" value="1"/>
</dbReference>
<dbReference type="Pfam" id="PF02633">
    <property type="entry name" value="Creatininase"/>
    <property type="match status" value="1"/>
</dbReference>
<dbReference type="AlphaFoldDB" id="A0A1I3N4K2"/>
<evidence type="ECO:0000313" key="7">
    <source>
        <dbReference type="Proteomes" id="UP000199377"/>
    </source>
</evidence>
<dbReference type="InterPro" id="IPR003785">
    <property type="entry name" value="Creatininase/forma_Hydrolase"/>
</dbReference>
<dbReference type="GO" id="GO:0009231">
    <property type="term" value="P:riboflavin biosynthetic process"/>
    <property type="evidence" value="ECO:0007669"/>
    <property type="project" value="TreeGrafter"/>
</dbReference>
<dbReference type="Gene3D" id="3.40.50.10310">
    <property type="entry name" value="Creatininase"/>
    <property type="match status" value="1"/>
</dbReference>
<keyword evidence="4" id="KW-0862">Zinc</keyword>
<dbReference type="RefSeq" id="WP_092864664.1">
    <property type="nucleotide sequence ID" value="NZ_FOQH01000012.1"/>
</dbReference>
<keyword evidence="2" id="KW-0479">Metal-binding</keyword>
<evidence type="ECO:0000256" key="5">
    <source>
        <dbReference type="ARBA" id="ARBA00024029"/>
    </source>
</evidence>
<keyword evidence="3 6" id="KW-0378">Hydrolase</keyword>
<dbReference type="SUPFAM" id="SSF102215">
    <property type="entry name" value="Creatininase"/>
    <property type="match status" value="1"/>
</dbReference>
<dbReference type="STRING" id="1114924.SAMN05216258_112120"/>
<accession>A0A1I3N4K2</accession>
<sequence length="271" mass="29401">MTRRLHWLDYSTTEYVDIDPAKTIAILPTAAIEQHGPHLPVGVDTEINLGMLREVCARLPEDLDIRILPVQAVGKSNEHLHAPGTLTLTAETALRAWVEIGLSVARAGVRKLVIVNSHGGNLDLISIATRELRVRAGMLAVRCQWGAFGHPEGMLSEREKTYGIHGGDAETSLMLHFRPELVRMEQAKDFRSTAEGMGNFRWLRPTGSVAYGWIAKDLNRDGTVGDASAATADKGAAIAAHQAKGFIELLREVEAVDLDSFAAFADPPPGA</sequence>
<dbReference type="PANTHER" id="PTHR35005">
    <property type="entry name" value="3-DEHYDRO-SCYLLO-INOSOSE HYDROLASE"/>
    <property type="match status" value="1"/>
</dbReference>
<comment type="similarity">
    <text evidence="5">Belongs to the creatininase superfamily.</text>
</comment>
<reference evidence="6 7" key="1">
    <citation type="submission" date="2016-10" db="EMBL/GenBank/DDBJ databases">
        <authorList>
            <person name="de Groot N.N."/>
        </authorList>
    </citation>
    <scope>NUCLEOTIDE SEQUENCE [LARGE SCALE GENOMIC DNA]</scope>
    <source>
        <strain evidence="6 7">CGMCC 1.11030</strain>
    </source>
</reference>
<dbReference type="Proteomes" id="UP000199377">
    <property type="component" value="Unassembled WGS sequence"/>
</dbReference>
<evidence type="ECO:0000256" key="3">
    <source>
        <dbReference type="ARBA" id="ARBA00022801"/>
    </source>
</evidence>
<dbReference type="GO" id="GO:0046872">
    <property type="term" value="F:metal ion binding"/>
    <property type="evidence" value="ECO:0007669"/>
    <property type="project" value="UniProtKB-KW"/>
</dbReference>
<dbReference type="OrthoDB" id="9801445at2"/>
<dbReference type="InterPro" id="IPR024087">
    <property type="entry name" value="Creatininase-like_sf"/>
</dbReference>
<name>A0A1I3N4K2_9RHOB</name>
<proteinExistence type="inferred from homology"/>
<evidence type="ECO:0000256" key="2">
    <source>
        <dbReference type="ARBA" id="ARBA00022723"/>
    </source>
</evidence>
<protein>
    <submittedName>
        <fullName evidence="6">Creatinine amidohydrolase</fullName>
    </submittedName>
</protein>
<comment type="cofactor">
    <cofactor evidence="1">
        <name>Zn(2+)</name>
        <dbReference type="ChEBI" id="CHEBI:29105"/>
    </cofactor>
</comment>
<keyword evidence="7" id="KW-1185">Reference proteome</keyword>
<dbReference type="EMBL" id="FOQH01000012">
    <property type="protein sequence ID" value="SFJ03975.1"/>
    <property type="molecule type" value="Genomic_DNA"/>
</dbReference>
<evidence type="ECO:0000256" key="1">
    <source>
        <dbReference type="ARBA" id="ARBA00001947"/>
    </source>
</evidence>